<reference evidence="11" key="1">
    <citation type="submission" date="2017-06" db="EMBL/GenBank/DDBJ databases">
        <authorList>
            <person name="Varghese N."/>
            <person name="Submissions S."/>
        </authorList>
    </citation>
    <scope>NUCLEOTIDE SEQUENCE [LARGE SCALE GENOMIC DNA]</scope>
    <source>
        <strain evidence="11">DSM 137</strain>
    </source>
</reference>
<evidence type="ECO:0000256" key="2">
    <source>
        <dbReference type="ARBA" id="ARBA00022475"/>
    </source>
</evidence>
<feature type="domain" description="DUF4131" evidence="9">
    <location>
        <begin position="65"/>
        <end position="211"/>
    </location>
</feature>
<dbReference type="OrthoDB" id="9790149at2"/>
<dbReference type="InterPro" id="IPR052159">
    <property type="entry name" value="Competence_DNA_uptake"/>
</dbReference>
<evidence type="ECO:0000313" key="11">
    <source>
        <dbReference type="Proteomes" id="UP000198418"/>
    </source>
</evidence>
<keyword evidence="2" id="KW-1003">Cell membrane</keyword>
<evidence type="ECO:0000259" key="8">
    <source>
        <dbReference type="Pfam" id="PF03772"/>
    </source>
</evidence>
<keyword evidence="4 7" id="KW-1133">Transmembrane helix</keyword>
<proteinExistence type="predicted"/>
<evidence type="ECO:0000256" key="6">
    <source>
        <dbReference type="SAM" id="MobiDB-lite"/>
    </source>
</evidence>
<dbReference type="InterPro" id="IPR025405">
    <property type="entry name" value="DUF4131"/>
</dbReference>
<feature type="transmembrane region" description="Helical" evidence="7">
    <location>
        <begin position="437"/>
        <end position="457"/>
    </location>
</feature>
<name>A0A212RCR5_RHOAC</name>
<protein>
    <submittedName>
        <fullName evidence="10">Competence protein ComEC</fullName>
    </submittedName>
</protein>
<dbReference type="NCBIfam" id="TIGR00360">
    <property type="entry name" value="ComEC_N-term"/>
    <property type="match status" value="1"/>
</dbReference>
<gene>
    <name evidence="10" type="ORF">SAMN06265338_103310</name>
</gene>
<comment type="subcellular location">
    <subcellularLocation>
        <location evidence="1">Cell membrane</location>
        <topology evidence="1">Multi-pass membrane protein</topology>
    </subcellularLocation>
</comment>
<feature type="transmembrane region" description="Helical" evidence="7">
    <location>
        <begin position="66"/>
        <end position="84"/>
    </location>
</feature>
<dbReference type="Pfam" id="PF13567">
    <property type="entry name" value="DUF4131"/>
    <property type="match status" value="1"/>
</dbReference>
<feature type="transmembrane region" description="Helical" evidence="7">
    <location>
        <begin position="536"/>
        <end position="554"/>
    </location>
</feature>
<keyword evidence="11" id="KW-1185">Reference proteome</keyword>
<feature type="transmembrane region" description="Helical" evidence="7">
    <location>
        <begin position="385"/>
        <end position="404"/>
    </location>
</feature>
<dbReference type="Proteomes" id="UP000198418">
    <property type="component" value="Unassembled WGS sequence"/>
</dbReference>
<dbReference type="PANTHER" id="PTHR30619">
    <property type="entry name" value="DNA INTERNALIZATION/COMPETENCE PROTEIN COMEC/REC2"/>
    <property type="match status" value="1"/>
</dbReference>
<evidence type="ECO:0000313" key="10">
    <source>
        <dbReference type="EMBL" id="SNB69904.1"/>
    </source>
</evidence>
<dbReference type="InterPro" id="IPR004477">
    <property type="entry name" value="ComEC_N"/>
</dbReference>
<dbReference type="PANTHER" id="PTHR30619:SF1">
    <property type="entry name" value="RECOMBINATION PROTEIN 2"/>
    <property type="match status" value="1"/>
</dbReference>
<evidence type="ECO:0000256" key="1">
    <source>
        <dbReference type="ARBA" id="ARBA00004651"/>
    </source>
</evidence>
<dbReference type="RefSeq" id="WP_088520420.1">
    <property type="nucleotide sequence ID" value="NZ_FYDG01000003.1"/>
</dbReference>
<evidence type="ECO:0000259" key="9">
    <source>
        <dbReference type="Pfam" id="PF13567"/>
    </source>
</evidence>
<feature type="region of interest" description="Disordered" evidence="6">
    <location>
        <begin position="706"/>
        <end position="740"/>
    </location>
</feature>
<dbReference type="GO" id="GO:0005886">
    <property type="term" value="C:plasma membrane"/>
    <property type="evidence" value="ECO:0007669"/>
    <property type="project" value="UniProtKB-SubCell"/>
</dbReference>
<dbReference type="EMBL" id="FYDG01000003">
    <property type="protein sequence ID" value="SNB69904.1"/>
    <property type="molecule type" value="Genomic_DNA"/>
</dbReference>
<evidence type="ECO:0000256" key="4">
    <source>
        <dbReference type="ARBA" id="ARBA00022989"/>
    </source>
</evidence>
<keyword evidence="5 7" id="KW-0472">Membrane</keyword>
<feature type="transmembrane region" description="Helical" evidence="7">
    <location>
        <begin position="43"/>
        <end position="60"/>
    </location>
</feature>
<keyword evidence="3 7" id="KW-0812">Transmembrane</keyword>
<sequence length="740" mass="77412">MTVAAPAAGASRSPSRFAARGLWRAARARIADAFEQEWSERRLFLWLPVCAGAGVIVNLLAATDPAVWIVAPLAALFGLAAFLVRDRRALMAALVALSAFFAGEILASWRIAHVDAPVLPRLFIGMVTGFVEEVDYRQTGARFVLRVSEMEKLGAPPFRLRLTTRGPPPFAAGDFIAAKARALPPARAALPGGYDFARDAYFARIGGVGGVLGAAEKIDPPQPASLSLRLFAAIDRARNTLALRVNRAIGGDNGAIAAAMVTGKRDFLSDEAREVIRRAGIFHIITISGVQMTLVAGIFFVGFRAALALVPALALNYPIKKWAAALAMAGACGYALFTGSRVGSERALYMTLILLGAVLADRPALTMRNLALAALAVIVTEPEALLGASFQLSFAAVAALVAVYEGRMRARIASAAEAGARRGGRGRAGSGAGQTGFVHSGIGGALFATFCATSATASFMAYDFHELSPYVLIGNPLTLALIEFFAVPAALLGAALSAIGLDGPVWAWLGLGIETIMRLARWIGSAPAANVALPAFAPWAIVFLTLAVLSALLWRSLSLRLMAIPLLALGLAGAASGERFDLVVGPGGDSAALRDASGALAVLGRHRNAFAAEQWLRADADNRDKPEAAGRCDALGCTAVAQTGAPVALVLEAEAFHEDCARAKIVISPLHAPGWCAAPLVIDRGKLAETGAVALRFDGESVTWRTARAPGEDRPWSRAPAPRRVAVSKPKAEDDDVSGD</sequence>
<evidence type="ECO:0000256" key="3">
    <source>
        <dbReference type="ARBA" id="ARBA00022692"/>
    </source>
</evidence>
<dbReference type="AlphaFoldDB" id="A0A212RCR5"/>
<accession>A0A212RCR5</accession>
<organism evidence="10 11">
    <name type="scientific">Rhodoblastus acidophilus</name>
    <name type="common">Rhodopseudomonas acidophila</name>
    <dbReference type="NCBI Taxonomy" id="1074"/>
    <lineage>
        <taxon>Bacteria</taxon>
        <taxon>Pseudomonadati</taxon>
        <taxon>Pseudomonadota</taxon>
        <taxon>Alphaproteobacteria</taxon>
        <taxon>Hyphomicrobiales</taxon>
        <taxon>Rhodoblastaceae</taxon>
        <taxon>Rhodoblastus</taxon>
    </lineage>
</organism>
<feature type="transmembrane region" description="Helical" evidence="7">
    <location>
        <begin position="347"/>
        <end position="365"/>
    </location>
</feature>
<evidence type="ECO:0000256" key="5">
    <source>
        <dbReference type="ARBA" id="ARBA00023136"/>
    </source>
</evidence>
<dbReference type="Pfam" id="PF03772">
    <property type="entry name" value="Competence"/>
    <property type="match status" value="1"/>
</dbReference>
<feature type="transmembrane region" description="Helical" evidence="7">
    <location>
        <begin position="281"/>
        <end position="302"/>
    </location>
</feature>
<evidence type="ECO:0000256" key="7">
    <source>
        <dbReference type="SAM" id="Phobius"/>
    </source>
</evidence>
<feature type="transmembrane region" description="Helical" evidence="7">
    <location>
        <begin position="322"/>
        <end position="340"/>
    </location>
</feature>
<feature type="domain" description="ComEC/Rec2-related protein" evidence="8">
    <location>
        <begin position="260"/>
        <end position="556"/>
    </location>
</feature>